<keyword evidence="1" id="KW-1133">Transmembrane helix</keyword>
<dbReference type="EMBL" id="LAZR01000285">
    <property type="protein sequence ID" value="KKN77101.1"/>
    <property type="molecule type" value="Genomic_DNA"/>
</dbReference>
<keyword evidence="1" id="KW-0472">Membrane</keyword>
<evidence type="ECO:0000313" key="2">
    <source>
        <dbReference type="EMBL" id="KKN77101.1"/>
    </source>
</evidence>
<feature type="transmembrane region" description="Helical" evidence="1">
    <location>
        <begin position="46"/>
        <end position="70"/>
    </location>
</feature>
<sequence length="82" mass="9341">MDFLLGLLTWTMGISLWASIQALVGMYFLTNLKNRWGCLISLTNQVPWVILAFMVGTYGTLLLSGAMIFITVRGWLRWNKNV</sequence>
<proteinExistence type="predicted"/>
<organism evidence="2">
    <name type="scientific">marine sediment metagenome</name>
    <dbReference type="NCBI Taxonomy" id="412755"/>
    <lineage>
        <taxon>unclassified sequences</taxon>
        <taxon>metagenomes</taxon>
        <taxon>ecological metagenomes</taxon>
    </lineage>
</organism>
<reference evidence="2" key="1">
    <citation type="journal article" date="2015" name="Nature">
        <title>Complex archaea that bridge the gap between prokaryotes and eukaryotes.</title>
        <authorList>
            <person name="Spang A."/>
            <person name="Saw J.H."/>
            <person name="Jorgensen S.L."/>
            <person name="Zaremba-Niedzwiedzka K."/>
            <person name="Martijn J."/>
            <person name="Lind A.E."/>
            <person name="van Eijk R."/>
            <person name="Schleper C."/>
            <person name="Guy L."/>
            <person name="Ettema T.J."/>
        </authorList>
    </citation>
    <scope>NUCLEOTIDE SEQUENCE</scope>
</reference>
<gene>
    <name evidence="2" type="ORF">LCGC14_0364420</name>
</gene>
<protein>
    <submittedName>
        <fullName evidence="2">Uncharacterized protein</fullName>
    </submittedName>
</protein>
<dbReference type="AlphaFoldDB" id="A0A0F9VUF7"/>
<name>A0A0F9VUF7_9ZZZZ</name>
<evidence type="ECO:0000256" key="1">
    <source>
        <dbReference type="SAM" id="Phobius"/>
    </source>
</evidence>
<keyword evidence="1" id="KW-0812">Transmembrane</keyword>
<comment type="caution">
    <text evidence="2">The sequence shown here is derived from an EMBL/GenBank/DDBJ whole genome shotgun (WGS) entry which is preliminary data.</text>
</comment>
<accession>A0A0F9VUF7</accession>